<dbReference type="InterPro" id="IPR000073">
    <property type="entry name" value="AB_hydrolase_1"/>
</dbReference>
<evidence type="ECO:0000256" key="3">
    <source>
        <dbReference type="ARBA" id="ARBA00022801"/>
    </source>
</evidence>
<feature type="signal peptide" evidence="5">
    <location>
        <begin position="1"/>
        <end position="32"/>
    </location>
</feature>
<feature type="domain" description="Peptidase S33 tripeptidyl aminopeptidase-like C-terminal" evidence="7">
    <location>
        <begin position="437"/>
        <end position="532"/>
    </location>
</feature>
<dbReference type="InterPro" id="IPR013595">
    <property type="entry name" value="Pept_S33_TAP-like_C"/>
</dbReference>
<dbReference type="GO" id="GO:0016787">
    <property type="term" value="F:hydrolase activity"/>
    <property type="evidence" value="ECO:0007669"/>
    <property type="project" value="UniProtKB-KW"/>
</dbReference>
<dbReference type="InterPro" id="IPR029058">
    <property type="entry name" value="AB_hydrolase_fold"/>
</dbReference>
<dbReference type="Proteomes" id="UP000502996">
    <property type="component" value="Chromosome"/>
</dbReference>
<dbReference type="Pfam" id="PF08386">
    <property type="entry name" value="Abhydrolase_4"/>
    <property type="match status" value="1"/>
</dbReference>
<dbReference type="SUPFAM" id="SSF53474">
    <property type="entry name" value="alpha/beta-Hydrolases"/>
    <property type="match status" value="1"/>
</dbReference>
<feature type="region of interest" description="Disordered" evidence="4">
    <location>
        <begin position="37"/>
        <end position="57"/>
    </location>
</feature>
<evidence type="ECO:0000259" key="7">
    <source>
        <dbReference type="Pfam" id="PF08386"/>
    </source>
</evidence>
<dbReference type="KEGG" id="nano:G5V58_02775"/>
<dbReference type="AlphaFoldDB" id="A0A6G6W9E7"/>
<evidence type="ECO:0000259" key="6">
    <source>
        <dbReference type="Pfam" id="PF00561"/>
    </source>
</evidence>
<feature type="chain" id="PRO_5026297445" evidence="5">
    <location>
        <begin position="33"/>
        <end position="536"/>
    </location>
</feature>
<keyword evidence="2 5" id="KW-0732">Signal</keyword>
<proteinExistence type="inferred from homology"/>
<comment type="similarity">
    <text evidence="1">Belongs to the peptidase S33 family.</text>
</comment>
<protein>
    <submittedName>
        <fullName evidence="8">Alpha/beta hydrolase</fullName>
    </submittedName>
</protein>
<dbReference type="Gene3D" id="3.40.50.1820">
    <property type="entry name" value="alpha/beta hydrolase"/>
    <property type="match status" value="1"/>
</dbReference>
<accession>A0A6G6W9E7</accession>
<keyword evidence="3 8" id="KW-0378">Hydrolase</keyword>
<reference evidence="8 9" key="1">
    <citation type="submission" date="2020-02" db="EMBL/GenBank/DDBJ databases">
        <title>Full genome sequence of Nocardioides sp. R-3366.</title>
        <authorList>
            <person name="Im W.-T."/>
        </authorList>
    </citation>
    <scope>NUCLEOTIDE SEQUENCE [LARGE SCALE GENOMIC DNA]</scope>
    <source>
        <strain evidence="8 9">R-3366</strain>
    </source>
</reference>
<name>A0A6G6W9E7_9ACTN</name>
<evidence type="ECO:0000256" key="4">
    <source>
        <dbReference type="SAM" id="MobiDB-lite"/>
    </source>
</evidence>
<evidence type="ECO:0000313" key="8">
    <source>
        <dbReference type="EMBL" id="QIG41846.1"/>
    </source>
</evidence>
<dbReference type="InterPro" id="IPR051601">
    <property type="entry name" value="Serine_prot/Carboxylest_S33"/>
</dbReference>
<feature type="domain" description="AB hydrolase-1" evidence="6">
    <location>
        <begin position="116"/>
        <end position="283"/>
    </location>
</feature>
<dbReference type="Pfam" id="PF00561">
    <property type="entry name" value="Abhydrolase_1"/>
    <property type="match status" value="1"/>
</dbReference>
<dbReference type="RefSeq" id="WP_165228559.1">
    <property type="nucleotide sequence ID" value="NZ_CP049257.1"/>
</dbReference>
<organism evidence="8 9">
    <name type="scientific">Nocardioides anomalus</name>
    <dbReference type="NCBI Taxonomy" id="2712223"/>
    <lineage>
        <taxon>Bacteria</taxon>
        <taxon>Bacillati</taxon>
        <taxon>Actinomycetota</taxon>
        <taxon>Actinomycetes</taxon>
        <taxon>Propionibacteriales</taxon>
        <taxon>Nocardioidaceae</taxon>
        <taxon>Nocardioides</taxon>
    </lineage>
</organism>
<evidence type="ECO:0000313" key="9">
    <source>
        <dbReference type="Proteomes" id="UP000502996"/>
    </source>
</evidence>
<keyword evidence="9" id="KW-1185">Reference proteome</keyword>
<evidence type="ECO:0000256" key="2">
    <source>
        <dbReference type="ARBA" id="ARBA00022729"/>
    </source>
</evidence>
<evidence type="ECO:0000256" key="1">
    <source>
        <dbReference type="ARBA" id="ARBA00010088"/>
    </source>
</evidence>
<dbReference type="PANTHER" id="PTHR43248:SF29">
    <property type="entry name" value="TRIPEPTIDYL AMINOPEPTIDASE"/>
    <property type="match status" value="1"/>
</dbReference>
<dbReference type="PANTHER" id="PTHR43248">
    <property type="entry name" value="2-SUCCINYL-6-HYDROXY-2,4-CYCLOHEXADIENE-1-CARBOXYLATE SYNTHASE"/>
    <property type="match status" value="1"/>
</dbReference>
<evidence type="ECO:0000256" key="5">
    <source>
        <dbReference type="SAM" id="SignalP"/>
    </source>
</evidence>
<dbReference type="EMBL" id="CP049257">
    <property type="protein sequence ID" value="QIG41846.1"/>
    <property type="molecule type" value="Genomic_DNA"/>
</dbReference>
<sequence>MTVHLSTLRTSSVLRAVGAAALAASLAGAVLAAPPGASARADVSPPSGEAPEPGAEVGSVPAVAWQGCRDSVPGAPKALQCATYQVPLDYRNPAAGTATIALDRLPATGPDRIGSLFLNPGGPGGSGVDFVAGVGGSPTFKALREHFDLVGFDPRGTNRSTPGIACEAPAKTVRRLDAAQGAPKVTRASVRRALRTGAAYAESCRSASGDLVDLTGTEYAVRDLDRLRAAVGDPKLSYLGFSYGTFLGTVYADLYPSRVRAVTLDGSVDPQQYGDDFLALLKLNAKASERSTDAFLAWCSRRAQACGFGAGDAEGAVDALIRRLDRKPLVSGQGKRRAVTNGYTVAELLYLQTGSGRGAWKDTGQLLAGIAAGRQTISNADLIGAGGATNIAIECTDSAGGVAPAGFKAYADKIERIAPRLGPALVLGPPIYDGANGATCARWPNLDPPSDWRGDDHAQGSAPILVVGSQGDPSTPYPGAVALADTLDNAVLLTEKSGPSSTHTSYFYNACIRRHVDAYLVGLGLPAEGTTCREEQ</sequence>
<gene>
    <name evidence="8" type="ORF">G5V58_02775</name>
</gene>